<protein>
    <submittedName>
        <fullName evidence="1">Uncharacterized protein</fullName>
    </submittedName>
</protein>
<dbReference type="OrthoDB" id="1339084at2"/>
<comment type="caution">
    <text evidence="1">The sequence shown here is derived from an EMBL/GenBank/DDBJ whole genome shotgun (WGS) entry which is preliminary data.</text>
</comment>
<name>A0A4R7D1A3_9FLAO</name>
<dbReference type="EMBL" id="SNZW01000015">
    <property type="protein sequence ID" value="TDS14107.1"/>
    <property type="molecule type" value="Genomic_DNA"/>
</dbReference>
<dbReference type="Proteomes" id="UP000295274">
    <property type="component" value="Unassembled WGS sequence"/>
</dbReference>
<gene>
    <name evidence="1" type="ORF">DFQ03_2177</name>
</gene>
<keyword evidence="2" id="KW-1185">Reference proteome</keyword>
<proteinExistence type="predicted"/>
<accession>A0A4R7D1A3</accession>
<sequence length="220" mass="25534">MNIKNIFKKKKNLTEDEKAERFWSWFQKSQNRFLFLSDIDGEEKENLLDEFLTEIHKFNENVYFEIGGHKDDEKVELIISAEGDIDYFPAVEKLTELAPNFKNWKVIAFKPAMGTGFSLDYRDKKFDPEKIIFIPLNSKSNPESVGLNVCYPDFEESDEEIFVNGTYLILDTILGEKSTTMDIDYLKVIKTPENIADYNFGHLSDIAEHIAEKKTYANNG</sequence>
<dbReference type="RefSeq" id="WP_133673151.1">
    <property type="nucleotide sequence ID" value="NZ_SNZW01000015.1"/>
</dbReference>
<dbReference type="AlphaFoldDB" id="A0A4R7D1A3"/>
<evidence type="ECO:0000313" key="1">
    <source>
        <dbReference type="EMBL" id="TDS14107.1"/>
    </source>
</evidence>
<evidence type="ECO:0000313" key="2">
    <source>
        <dbReference type="Proteomes" id="UP000295274"/>
    </source>
</evidence>
<reference evidence="1 2" key="1">
    <citation type="submission" date="2019-03" db="EMBL/GenBank/DDBJ databases">
        <title>Genomic Encyclopedia of Type Strains, Phase III (KMG-III): the genomes of soil and plant-associated and newly described type strains.</title>
        <authorList>
            <person name="Whitman W."/>
        </authorList>
    </citation>
    <scope>NUCLEOTIDE SEQUENCE [LARGE SCALE GENOMIC DNA]</scope>
    <source>
        <strain evidence="1 2">CECT 8455</strain>
    </source>
</reference>
<organism evidence="1 2">
    <name type="scientific">Maribacter caenipelagi</name>
    <dbReference type="NCBI Taxonomy" id="1447781"/>
    <lineage>
        <taxon>Bacteria</taxon>
        <taxon>Pseudomonadati</taxon>
        <taxon>Bacteroidota</taxon>
        <taxon>Flavobacteriia</taxon>
        <taxon>Flavobacteriales</taxon>
        <taxon>Flavobacteriaceae</taxon>
        <taxon>Maribacter</taxon>
    </lineage>
</organism>